<accession>A0A1Y1XS11</accession>
<dbReference type="AlphaFoldDB" id="A0A1Y1XS11"/>
<feature type="compositionally biased region" description="Basic and acidic residues" evidence="1">
    <location>
        <begin position="104"/>
        <end position="120"/>
    </location>
</feature>
<name>A0A1Y1XS11_9FUNG</name>
<keyword evidence="3" id="KW-1185">Reference proteome</keyword>
<organism evidence="2 3">
    <name type="scientific">Basidiobolus meristosporus CBS 931.73</name>
    <dbReference type="NCBI Taxonomy" id="1314790"/>
    <lineage>
        <taxon>Eukaryota</taxon>
        <taxon>Fungi</taxon>
        <taxon>Fungi incertae sedis</taxon>
        <taxon>Zoopagomycota</taxon>
        <taxon>Entomophthoromycotina</taxon>
        <taxon>Basidiobolomycetes</taxon>
        <taxon>Basidiobolales</taxon>
        <taxon>Basidiobolaceae</taxon>
        <taxon>Basidiobolus</taxon>
    </lineage>
</organism>
<dbReference type="InParanoid" id="A0A1Y1XS11"/>
<feature type="region of interest" description="Disordered" evidence="1">
    <location>
        <begin position="11"/>
        <end position="50"/>
    </location>
</feature>
<feature type="region of interest" description="Disordered" evidence="1">
    <location>
        <begin position="90"/>
        <end position="128"/>
    </location>
</feature>
<evidence type="ECO:0000313" key="2">
    <source>
        <dbReference type="EMBL" id="ORX88548.1"/>
    </source>
</evidence>
<evidence type="ECO:0000313" key="3">
    <source>
        <dbReference type="Proteomes" id="UP000193498"/>
    </source>
</evidence>
<feature type="compositionally biased region" description="Polar residues" evidence="1">
    <location>
        <begin position="17"/>
        <end position="50"/>
    </location>
</feature>
<comment type="caution">
    <text evidence="2">The sequence shown here is derived from an EMBL/GenBank/DDBJ whole genome shotgun (WGS) entry which is preliminary data.</text>
</comment>
<dbReference type="Proteomes" id="UP000193498">
    <property type="component" value="Unassembled WGS sequence"/>
</dbReference>
<protein>
    <submittedName>
        <fullName evidence="2">Uncharacterized protein</fullName>
    </submittedName>
</protein>
<evidence type="ECO:0000256" key="1">
    <source>
        <dbReference type="SAM" id="MobiDB-lite"/>
    </source>
</evidence>
<gene>
    <name evidence="2" type="ORF">K493DRAFT_319372</name>
</gene>
<dbReference type="OrthoDB" id="1742084at2759"/>
<proteinExistence type="predicted"/>
<reference evidence="2 3" key="1">
    <citation type="submission" date="2016-07" db="EMBL/GenBank/DDBJ databases">
        <title>Pervasive Adenine N6-methylation of Active Genes in Fungi.</title>
        <authorList>
            <consortium name="DOE Joint Genome Institute"/>
            <person name="Mondo S.J."/>
            <person name="Dannebaum R.O."/>
            <person name="Kuo R.C."/>
            <person name="Labutti K."/>
            <person name="Haridas S."/>
            <person name="Kuo A."/>
            <person name="Salamov A."/>
            <person name="Ahrendt S.R."/>
            <person name="Lipzen A."/>
            <person name="Sullivan W."/>
            <person name="Andreopoulos W.B."/>
            <person name="Clum A."/>
            <person name="Lindquist E."/>
            <person name="Daum C."/>
            <person name="Ramamoorthy G.K."/>
            <person name="Gryganskyi A."/>
            <person name="Culley D."/>
            <person name="Magnuson J.K."/>
            <person name="James T.Y."/>
            <person name="O'Malley M.A."/>
            <person name="Stajich J.E."/>
            <person name="Spatafora J.W."/>
            <person name="Visel A."/>
            <person name="Grigoriev I.V."/>
        </authorList>
    </citation>
    <scope>NUCLEOTIDE SEQUENCE [LARGE SCALE GENOMIC DNA]</scope>
    <source>
        <strain evidence="2 3">CBS 931.73</strain>
    </source>
</reference>
<sequence length="128" mass="14001">MSAPAFYQHAYAEATDPTAQMTKTALASSELPTSPTSQNPHLVNVTSGPELNLSPETVSNFCTSDNGQLLWFATPPLVLDAPTKPQHSLEYLYQKLRQRKDKKSSKDTGGKKDAHSHQATEDMEIDVA</sequence>
<dbReference type="EMBL" id="MCFE01000519">
    <property type="protein sequence ID" value="ORX88548.1"/>
    <property type="molecule type" value="Genomic_DNA"/>
</dbReference>